<dbReference type="GeneID" id="29419825"/>
<keyword evidence="4" id="KW-0378">Hydrolase</keyword>
<dbReference type="OrthoDB" id="9811314at2"/>
<dbReference type="InterPro" id="IPR007863">
    <property type="entry name" value="Peptidase_M16_C"/>
</dbReference>
<evidence type="ECO:0000259" key="3">
    <source>
        <dbReference type="Pfam" id="PF05193"/>
    </source>
</evidence>
<evidence type="ECO:0000313" key="5">
    <source>
        <dbReference type="Proteomes" id="UP000019482"/>
    </source>
</evidence>
<dbReference type="InterPro" id="IPR050361">
    <property type="entry name" value="MPP/UQCRC_Complex"/>
</dbReference>
<dbReference type="InterPro" id="IPR011249">
    <property type="entry name" value="Metalloenz_LuxS/M16"/>
</dbReference>
<organism evidence="4 5">
    <name type="scientific">Clostridium tyrobutyricum DIVETGP</name>
    <dbReference type="NCBI Taxonomy" id="1408889"/>
    <lineage>
        <taxon>Bacteria</taxon>
        <taxon>Bacillati</taxon>
        <taxon>Bacillota</taxon>
        <taxon>Clostridia</taxon>
        <taxon>Eubacteriales</taxon>
        <taxon>Clostridiaceae</taxon>
        <taxon>Clostridium</taxon>
    </lineage>
</organism>
<protein>
    <submittedName>
        <fullName evidence="4">Probable zinc protease</fullName>
    </submittedName>
</protein>
<dbReference type="PANTHER" id="PTHR11851">
    <property type="entry name" value="METALLOPROTEASE"/>
    <property type="match status" value="1"/>
</dbReference>
<evidence type="ECO:0000256" key="1">
    <source>
        <dbReference type="ARBA" id="ARBA00007261"/>
    </source>
</evidence>
<keyword evidence="4" id="KW-0645">Protease</keyword>
<evidence type="ECO:0000259" key="2">
    <source>
        <dbReference type="Pfam" id="PF00675"/>
    </source>
</evidence>
<dbReference type="AlphaFoldDB" id="W6N5W5"/>
<sequence>MEYHTLKNGIKLIYEHRQGEITSLCIGFNAGALEEQNRFNFGTAHALEHLVSKGTCCRTENEINAEFDDIFGFENAMTNYPYTIYYGTCLSRDMQRALELYSDILMNPSFPQCGFKEEMDIIMEELKEWHGDMYQYCEDMLFKNCFRNRRIKEIIIGSEKDIKLVTLEDIKNFYKCFYTPDNCVISFSSSLDFELVCKLVEQYFGSWNTESNCSISYETYEKNISGIYKGNLESFEGAKIQYVFDIGGLSNEEFKALLLFNDAFGQGTSSLLFQEIRTKNAAAYEIGSYIKNERGIKLLSINMGTSAGKVDKSICIINTIIDNITSKMDYFKEKDIEKLARRVRLKRELKLERSIQLCKELTTYELMYGDYRKLYEETENLQGISQQDIYDVIKKVIKEPSIQILN</sequence>
<name>W6N5W5_CLOTY</name>
<dbReference type="RefSeq" id="WP_017895226.1">
    <property type="nucleotide sequence ID" value="NZ_CBXI010000031.1"/>
</dbReference>
<dbReference type="Gene3D" id="3.30.830.10">
    <property type="entry name" value="Metalloenzyme, LuxS/M16 peptidase-like"/>
    <property type="match status" value="2"/>
</dbReference>
<dbReference type="PANTHER" id="PTHR11851:SF49">
    <property type="entry name" value="MITOCHONDRIAL-PROCESSING PEPTIDASE SUBUNIT ALPHA"/>
    <property type="match status" value="1"/>
</dbReference>
<dbReference type="GO" id="GO:0046872">
    <property type="term" value="F:metal ion binding"/>
    <property type="evidence" value="ECO:0007669"/>
    <property type="project" value="InterPro"/>
</dbReference>
<dbReference type="Proteomes" id="UP000019482">
    <property type="component" value="Unassembled WGS sequence"/>
</dbReference>
<feature type="domain" description="Peptidase M16 N-terminal" evidence="2">
    <location>
        <begin position="14"/>
        <end position="157"/>
    </location>
</feature>
<feature type="domain" description="Peptidase M16 C-terminal" evidence="3">
    <location>
        <begin position="165"/>
        <end position="339"/>
    </location>
</feature>
<dbReference type="EMBL" id="CBXI010000031">
    <property type="protein sequence ID" value="CDL91691.1"/>
    <property type="molecule type" value="Genomic_DNA"/>
</dbReference>
<comment type="similarity">
    <text evidence="1">Belongs to the peptidase M16 family.</text>
</comment>
<accession>W6N5W5</accession>
<dbReference type="InterPro" id="IPR011765">
    <property type="entry name" value="Pept_M16_N"/>
</dbReference>
<comment type="caution">
    <text evidence="4">The sequence shown here is derived from an EMBL/GenBank/DDBJ whole genome shotgun (WGS) entry which is preliminary data.</text>
</comment>
<dbReference type="Pfam" id="PF00675">
    <property type="entry name" value="Peptidase_M16"/>
    <property type="match status" value="1"/>
</dbReference>
<evidence type="ECO:0000313" key="4">
    <source>
        <dbReference type="EMBL" id="CDL91691.1"/>
    </source>
</evidence>
<reference evidence="4 5" key="1">
    <citation type="journal article" date="2015" name="Genome Announc.">
        <title>Draft Genome Sequence of Clostridium tyrobutyricum Strain DIVETGP, Isolated from Cow's Milk for Grana Padano Production.</title>
        <authorList>
            <person name="Soggiu A."/>
            <person name="Piras C."/>
            <person name="Gaiarsa S."/>
            <person name="Sassera D."/>
            <person name="Roncada P."/>
            <person name="Bendixen E."/>
            <person name="Brasca M."/>
            <person name="Bonizzi L."/>
        </authorList>
    </citation>
    <scope>NUCLEOTIDE SEQUENCE [LARGE SCALE GENOMIC DNA]</scope>
    <source>
        <strain evidence="4 5">DIVETGP</strain>
    </source>
</reference>
<dbReference type="SUPFAM" id="SSF63411">
    <property type="entry name" value="LuxS/MPP-like metallohydrolase"/>
    <property type="match status" value="2"/>
</dbReference>
<dbReference type="Pfam" id="PF05193">
    <property type="entry name" value="Peptidase_M16_C"/>
    <property type="match status" value="1"/>
</dbReference>
<dbReference type="GO" id="GO:0008233">
    <property type="term" value="F:peptidase activity"/>
    <property type="evidence" value="ECO:0007669"/>
    <property type="project" value="UniProtKB-KW"/>
</dbReference>
<keyword evidence="5" id="KW-1185">Reference proteome</keyword>
<dbReference type="GO" id="GO:0006508">
    <property type="term" value="P:proteolysis"/>
    <property type="evidence" value="ECO:0007669"/>
    <property type="project" value="UniProtKB-KW"/>
</dbReference>
<proteinExistence type="inferred from homology"/>
<gene>
    <name evidence="4" type="ORF">CTDIVETGP_1761</name>
</gene>